<accession>A0ABQ3MU48</accession>
<evidence type="ECO:0000313" key="2">
    <source>
        <dbReference type="Proteomes" id="UP000605568"/>
    </source>
</evidence>
<reference evidence="2" key="1">
    <citation type="journal article" date="2019" name="Int. J. Syst. Evol. Microbiol.">
        <title>The Global Catalogue of Microorganisms (GCM) 10K type strain sequencing project: providing services to taxonomists for standard genome sequencing and annotation.</title>
        <authorList>
            <consortium name="The Broad Institute Genomics Platform"/>
            <consortium name="The Broad Institute Genome Sequencing Center for Infectious Disease"/>
            <person name="Wu L."/>
            <person name="Ma J."/>
        </authorList>
    </citation>
    <scope>NUCLEOTIDE SEQUENCE [LARGE SCALE GENOMIC DNA]</scope>
    <source>
        <strain evidence="2">CGMCC 4.7367</strain>
    </source>
</reference>
<evidence type="ECO:0008006" key="3">
    <source>
        <dbReference type="Google" id="ProtNLM"/>
    </source>
</evidence>
<gene>
    <name evidence="1" type="ORF">GCM10017774_78000</name>
</gene>
<proteinExistence type="predicted"/>
<organism evidence="1 2">
    <name type="scientific">Lentzea cavernae</name>
    <dbReference type="NCBI Taxonomy" id="2020703"/>
    <lineage>
        <taxon>Bacteria</taxon>
        <taxon>Bacillati</taxon>
        <taxon>Actinomycetota</taxon>
        <taxon>Actinomycetes</taxon>
        <taxon>Pseudonocardiales</taxon>
        <taxon>Pseudonocardiaceae</taxon>
        <taxon>Lentzea</taxon>
    </lineage>
</organism>
<name>A0ABQ3MU48_9PSEU</name>
<dbReference type="EMBL" id="BNAR01000018">
    <property type="protein sequence ID" value="GHH57770.1"/>
    <property type="molecule type" value="Genomic_DNA"/>
</dbReference>
<evidence type="ECO:0000313" key="1">
    <source>
        <dbReference type="EMBL" id="GHH57770.1"/>
    </source>
</evidence>
<comment type="caution">
    <text evidence="1">The sequence shown here is derived from an EMBL/GenBank/DDBJ whole genome shotgun (WGS) entry which is preliminary data.</text>
</comment>
<protein>
    <recommendedName>
        <fullName evidence="3">SPOR domain-containing protein</fullName>
    </recommendedName>
</protein>
<keyword evidence="2" id="KW-1185">Reference proteome</keyword>
<dbReference type="RefSeq" id="WP_191304434.1">
    <property type="nucleotide sequence ID" value="NZ_BNAR01000018.1"/>
</dbReference>
<sequence>MSNDMYLQISGSQELVIFVPATAPAVPVVYGPFKDWESVAEAKEALLQARVDLTSAVFVPLNKVVTEP</sequence>
<dbReference type="Proteomes" id="UP000605568">
    <property type="component" value="Unassembled WGS sequence"/>
</dbReference>